<keyword evidence="2" id="KW-1185">Reference proteome</keyword>
<accession>A0A3N0VH90</accession>
<evidence type="ECO:0000313" key="2">
    <source>
        <dbReference type="Proteomes" id="UP000282106"/>
    </source>
</evidence>
<dbReference type="Proteomes" id="UP000282106">
    <property type="component" value="Unassembled WGS sequence"/>
</dbReference>
<dbReference type="EMBL" id="RJVO01000002">
    <property type="protein sequence ID" value="ROH92082.1"/>
    <property type="molecule type" value="Genomic_DNA"/>
</dbReference>
<organism evidence="1 2">
    <name type="scientific">Stagnimonas aquatica</name>
    <dbReference type="NCBI Taxonomy" id="2689987"/>
    <lineage>
        <taxon>Bacteria</taxon>
        <taxon>Pseudomonadati</taxon>
        <taxon>Pseudomonadota</taxon>
        <taxon>Gammaproteobacteria</taxon>
        <taxon>Nevskiales</taxon>
        <taxon>Nevskiaceae</taxon>
        <taxon>Stagnimonas</taxon>
    </lineage>
</organism>
<dbReference type="RefSeq" id="WP_123211125.1">
    <property type="nucleotide sequence ID" value="NZ_RJVO01000002.1"/>
</dbReference>
<reference evidence="1 2" key="1">
    <citation type="submission" date="2018-10" db="EMBL/GenBank/DDBJ databases">
        <authorList>
            <person name="Chen W.-M."/>
        </authorList>
    </citation>
    <scope>NUCLEOTIDE SEQUENCE [LARGE SCALE GENOMIC DNA]</scope>
    <source>
        <strain evidence="1 2">THS-13</strain>
    </source>
</reference>
<protein>
    <submittedName>
        <fullName evidence="1">Uncharacterized protein</fullName>
    </submittedName>
</protein>
<proteinExistence type="predicted"/>
<comment type="caution">
    <text evidence="1">The sequence shown here is derived from an EMBL/GenBank/DDBJ whole genome shotgun (WGS) entry which is preliminary data.</text>
</comment>
<sequence>MLWLIVSAPPLARAAESCQSFVVSGEVRGGESYRRIVGPGLVFGLLPSGDVGGGWSFAMGPSDSAKVGGLDYIGLVTPPYRSRLATSLDTSYGVLAQSVVEKREIEFWFLLNREDAAKAGYAVGQLIFSSPVQSEERSLEQLRALPKGKGVFRVIGGDAIAGVAAPGQPLPPDPGYPDDETLERLYGRIERIAFEVRLTVPKGYRVPETFSSQAAPCPGAWIL</sequence>
<name>A0A3N0VH90_9GAMM</name>
<dbReference type="InParanoid" id="A0A3N0VH90"/>
<gene>
    <name evidence="1" type="ORF">ED208_06855</name>
</gene>
<evidence type="ECO:0000313" key="1">
    <source>
        <dbReference type="EMBL" id="ROH92082.1"/>
    </source>
</evidence>
<dbReference type="AlphaFoldDB" id="A0A3N0VH90"/>